<accession>A0A4Y3HXF4</accession>
<keyword evidence="7" id="KW-1185">Reference proteome</keyword>
<name>A0A4Y3HXF4_9VIBR</name>
<keyword evidence="4" id="KW-0804">Transcription</keyword>
<keyword evidence="2" id="KW-0805">Transcription regulation</keyword>
<dbReference type="InterPro" id="IPR005119">
    <property type="entry name" value="LysR_subst-bd"/>
</dbReference>
<dbReference type="Gene3D" id="3.40.190.290">
    <property type="match status" value="1"/>
</dbReference>
<proteinExistence type="inferred from homology"/>
<dbReference type="RefSeq" id="WP_141345709.1">
    <property type="nucleotide sequence ID" value="NZ_BJLF01000010.1"/>
</dbReference>
<dbReference type="Pfam" id="PF00126">
    <property type="entry name" value="HTH_1"/>
    <property type="match status" value="1"/>
</dbReference>
<dbReference type="Pfam" id="PF03466">
    <property type="entry name" value="LysR_substrate"/>
    <property type="match status" value="1"/>
</dbReference>
<evidence type="ECO:0000256" key="3">
    <source>
        <dbReference type="ARBA" id="ARBA00023125"/>
    </source>
</evidence>
<sequence>MLNKVNLAEIRSFVLIAQLGNFTRAAEALKVSRSHISRQMTQLESDLGVTLLVRTTRTLKLTQAGQKLFEQCQIALGHIDQALLSAIDDVEEVRGHIAVNCVGGVLGEDILVPMINEFMSLYPHVHVSLDFSSNRVDLIQDEFDIAFRMGTLQDASFVARKLLDIDMVTLACPKYLEQHDVIAHPKQLEKHRCLTGSVNRWSFVHNDTNETYEVNISGNLQCKNGRALVNGALLGNGVIRVPLLYCQNEVEDKRLQQVFSDWHIPSVDFSMIYHKDRFRPARLVRLIEFIYHKFESLRLERDARKGK</sequence>
<dbReference type="InterPro" id="IPR000847">
    <property type="entry name" value="LysR_HTH_N"/>
</dbReference>
<protein>
    <submittedName>
        <fullName evidence="6">LysR family transcriptional regulator</fullName>
    </submittedName>
</protein>
<keyword evidence="3" id="KW-0238">DNA-binding</keyword>
<dbReference type="SUPFAM" id="SSF53850">
    <property type="entry name" value="Periplasmic binding protein-like II"/>
    <property type="match status" value="1"/>
</dbReference>
<dbReference type="InterPro" id="IPR036390">
    <property type="entry name" value="WH_DNA-bd_sf"/>
</dbReference>
<dbReference type="CDD" id="cd08422">
    <property type="entry name" value="PBP2_CrgA_like"/>
    <property type="match status" value="1"/>
</dbReference>
<dbReference type="EMBL" id="BJLF01000010">
    <property type="protein sequence ID" value="GEA51390.1"/>
    <property type="molecule type" value="Genomic_DNA"/>
</dbReference>
<dbReference type="Gene3D" id="1.10.10.10">
    <property type="entry name" value="Winged helix-like DNA-binding domain superfamily/Winged helix DNA-binding domain"/>
    <property type="match status" value="1"/>
</dbReference>
<comment type="caution">
    <text evidence="6">The sequence shown here is derived from an EMBL/GenBank/DDBJ whole genome shotgun (WGS) entry which is preliminary data.</text>
</comment>
<dbReference type="PRINTS" id="PR00039">
    <property type="entry name" value="HTHLYSR"/>
</dbReference>
<reference evidence="6 7" key="1">
    <citation type="submission" date="2019-06" db="EMBL/GenBank/DDBJ databases">
        <title>Whole genome shotgun sequence of Vibrio inusitatus NBRC 102082.</title>
        <authorList>
            <person name="Hosoyama A."/>
            <person name="Uohara A."/>
            <person name="Ohji S."/>
            <person name="Ichikawa N."/>
        </authorList>
    </citation>
    <scope>NUCLEOTIDE SEQUENCE [LARGE SCALE GENOMIC DNA]</scope>
    <source>
        <strain evidence="6 7">NBRC 102082</strain>
    </source>
</reference>
<dbReference type="GO" id="GO:0003700">
    <property type="term" value="F:DNA-binding transcription factor activity"/>
    <property type="evidence" value="ECO:0007669"/>
    <property type="project" value="InterPro"/>
</dbReference>
<evidence type="ECO:0000313" key="6">
    <source>
        <dbReference type="EMBL" id="GEA51390.1"/>
    </source>
</evidence>
<dbReference type="PANTHER" id="PTHR30537">
    <property type="entry name" value="HTH-TYPE TRANSCRIPTIONAL REGULATOR"/>
    <property type="match status" value="1"/>
</dbReference>
<dbReference type="PROSITE" id="PS50931">
    <property type="entry name" value="HTH_LYSR"/>
    <property type="match status" value="1"/>
</dbReference>
<dbReference type="InterPro" id="IPR036388">
    <property type="entry name" value="WH-like_DNA-bd_sf"/>
</dbReference>
<dbReference type="FunFam" id="1.10.10.10:FF:000001">
    <property type="entry name" value="LysR family transcriptional regulator"/>
    <property type="match status" value="1"/>
</dbReference>
<dbReference type="GO" id="GO:0043565">
    <property type="term" value="F:sequence-specific DNA binding"/>
    <property type="evidence" value="ECO:0007669"/>
    <property type="project" value="TreeGrafter"/>
</dbReference>
<evidence type="ECO:0000259" key="5">
    <source>
        <dbReference type="PROSITE" id="PS50931"/>
    </source>
</evidence>
<evidence type="ECO:0000256" key="2">
    <source>
        <dbReference type="ARBA" id="ARBA00023015"/>
    </source>
</evidence>
<dbReference type="PANTHER" id="PTHR30537:SF5">
    <property type="entry name" value="HTH-TYPE TRANSCRIPTIONAL ACTIVATOR TTDR-RELATED"/>
    <property type="match status" value="1"/>
</dbReference>
<dbReference type="SUPFAM" id="SSF46785">
    <property type="entry name" value="Winged helix' DNA-binding domain"/>
    <property type="match status" value="1"/>
</dbReference>
<dbReference type="InterPro" id="IPR058163">
    <property type="entry name" value="LysR-type_TF_proteobact-type"/>
</dbReference>
<evidence type="ECO:0000256" key="1">
    <source>
        <dbReference type="ARBA" id="ARBA00009437"/>
    </source>
</evidence>
<organism evidence="6 7">
    <name type="scientific">Vibrio inusitatus NBRC 102082</name>
    <dbReference type="NCBI Taxonomy" id="1219070"/>
    <lineage>
        <taxon>Bacteria</taxon>
        <taxon>Pseudomonadati</taxon>
        <taxon>Pseudomonadota</taxon>
        <taxon>Gammaproteobacteria</taxon>
        <taxon>Vibrionales</taxon>
        <taxon>Vibrionaceae</taxon>
        <taxon>Vibrio</taxon>
    </lineage>
</organism>
<feature type="domain" description="HTH lysR-type" evidence="5">
    <location>
        <begin position="5"/>
        <end position="62"/>
    </location>
</feature>
<evidence type="ECO:0000313" key="7">
    <source>
        <dbReference type="Proteomes" id="UP000318717"/>
    </source>
</evidence>
<evidence type="ECO:0000256" key="4">
    <source>
        <dbReference type="ARBA" id="ARBA00023163"/>
    </source>
</evidence>
<dbReference type="OrthoDB" id="9786526at2"/>
<comment type="similarity">
    <text evidence="1">Belongs to the LysR transcriptional regulatory family.</text>
</comment>
<dbReference type="GO" id="GO:0006351">
    <property type="term" value="P:DNA-templated transcription"/>
    <property type="evidence" value="ECO:0007669"/>
    <property type="project" value="TreeGrafter"/>
</dbReference>
<dbReference type="Proteomes" id="UP000318717">
    <property type="component" value="Unassembled WGS sequence"/>
</dbReference>
<dbReference type="AlphaFoldDB" id="A0A4Y3HXF4"/>
<gene>
    <name evidence="6" type="ORF">VIN01S_21940</name>
</gene>